<protein>
    <submittedName>
        <fullName evidence="1">Uncharacterized protein</fullName>
    </submittedName>
</protein>
<sequence>ILITPSSTIPSADTAMPTTGKIKFCPSYPPIPTSPLIASVMDAGLMSVDTEMTVACKIQPVCIKLTLSLINSDLAVDQAEGPLQETVNCLQHSAPILTGSC</sequence>
<reference evidence="1 2" key="1">
    <citation type="submission" date="2014-04" db="EMBL/GenBank/DDBJ databases">
        <authorList>
            <consortium name="DOE Joint Genome Institute"/>
            <person name="Kuo A."/>
            <person name="Kohler A."/>
            <person name="Nagy L.G."/>
            <person name="Floudas D."/>
            <person name="Copeland A."/>
            <person name="Barry K.W."/>
            <person name="Cichocki N."/>
            <person name="Veneault-Fourrey C."/>
            <person name="LaButti K."/>
            <person name="Lindquist E.A."/>
            <person name="Lipzen A."/>
            <person name="Lundell T."/>
            <person name="Morin E."/>
            <person name="Murat C."/>
            <person name="Sun H."/>
            <person name="Tunlid A."/>
            <person name="Henrissat B."/>
            <person name="Grigoriev I.V."/>
            <person name="Hibbett D.S."/>
            <person name="Martin F."/>
            <person name="Nordberg H.P."/>
            <person name="Cantor M.N."/>
            <person name="Hua S.X."/>
        </authorList>
    </citation>
    <scope>NUCLEOTIDE SEQUENCE [LARGE SCALE GENOMIC DNA]</scope>
    <source>
        <strain evidence="1 2">LaAM-08-1</strain>
    </source>
</reference>
<accession>A0A0C9YDJ7</accession>
<organism evidence="1 2">
    <name type="scientific">Laccaria amethystina LaAM-08-1</name>
    <dbReference type="NCBI Taxonomy" id="1095629"/>
    <lineage>
        <taxon>Eukaryota</taxon>
        <taxon>Fungi</taxon>
        <taxon>Dikarya</taxon>
        <taxon>Basidiomycota</taxon>
        <taxon>Agaricomycotina</taxon>
        <taxon>Agaricomycetes</taxon>
        <taxon>Agaricomycetidae</taxon>
        <taxon>Agaricales</taxon>
        <taxon>Agaricineae</taxon>
        <taxon>Hydnangiaceae</taxon>
        <taxon>Laccaria</taxon>
    </lineage>
</organism>
<dbReference type="AlphaFoldDB" id="A0A0C9YDJ7"/>
<dbReference type="EMBL" id="KN838554">
    <property type="protein sequence ID" value="KIK06278.1"/>
    <property type="molecule type" value="Genomic_DNA"/>
</dbReference>
<gene>
    <name evidence="1" type="ORF">K443DRAFT_35320</name>
</gene>
<keyword evidence="2" id="KW-1185">Reference proteome</keyword>
<proteinExistence type="predicted"/>
<dbReference type="HOGENOM" id="CLU_2298322_0_0_1"/>
<reference evidence="2" key="2">
    <citation type="submission" date="2015-01" db="EMBL/GenBank/DDBJ databases">
        <title>Evolutionary Origins and Diversification of the Mycorrhizal Mutualists.</title>
        <authorList>
            <consortium name="DOE Joint Genome Institute"/>
            <consortium name="Mycorrhizal Genomics Consortium"/>
            <person name="Kohler A."/>
            <person name="Kuo A."/>
            <person name="Nagy L.G."/>
            <person name="Floudas D."/>
            <person name="Copeland A."/>
            <person name="Barry K.W."/>
            <person name="Cichocki N."/>
            <person name="Veneault-Fourrey C."/>
            <person name="LaButti K."/>
            <person name="Lindquist E.A."/>
            <person name="Lipzen A."/>
            <person name="Lundell T."/>
            <person name="Morin E."/>
            <person name="Murat C."/>
            <person name="Riley R."/>
            <person name="Ohm R."/>
            <person name="Sun H."/>
            <person name="Tunlid A."/>
            <person name="Henrissat B."/>
            <person name="Grigoriev I.V."/>
            <person name="Hibbett D.S."/>
            <person name="Martin F."/>
        </authorList>
    </citation>
    <scope>NUCLEOTIDE SEQUENCE [LARGE SCALE GENOMIC DNA]</scope>
    <source>
        <strain evidence="2">LaAM-08-1</strain>
    </source>
</reference>
<name>A0A0C9YDJ7_9AGAR</name>
<feature type="non-terminal residue" evidence="1">
    <location>
        <position position="1"/>
    </location>
</feature>
<evidence type="ECO:0000313" key="1">
    <source>
        <dbReference type="EMBL" id="KIK06278.1"/>
    </source>
</evidence>
<evidence type="ECO:0000313" key="2">
    <source>
        <dbReference type="Proteomes" id="UP000054477"/>
    </source>
</evidence>
<feature type="non-terminal residue" evidence="1">
    <location>
        <position position="101"/>
    </location>
</feature>
<dbReference type="Proteomes" id="UP000054477">
    <property type="component" value="Unassembled WGS sequence"/>
</dbReference>